<gene>
    <name evidence="2" type="ORF">BO87DRAFT_406357</name>
</gene>
<dbReference type="RefSeq" id="XP_025480248.1">
    <property type="nucleotide sequence ID" value="XM_025625996.1"/>
</dbReference>
<dbReference type="Pfam" id="PF14737">
    <property type="entry name" value="DUF4470"/>
    <property type="match status" value="1"/>
</dbReference>
<dbReference type="AlphaFoldDB" id="A0A318YRT4"/>
<dbReference type="GeneID" id="37128452"/>
<evidence type="ECO:0000313" key="3">
    <source>
        <dbReference type="Proteomes" id="UP000247647"/>
    </source>
</evidence>
<protein>
    <recommendedName>
        <fullName evidence="1">DUF4470 domain-containing protein</fullName>
    </recommendedName>
</protein>
<sequence length="490" mass="56496">MEAPRFVCGNLEYDTSGCKREGRFACKGCRLVNVRSAMKMPKAYWPQLKLACMSPLGQGTWQPAWALESRLPSFVQGPLNQFIGPNKHLWGNTPAIDVLQLDSNEGRDYDHDLRLLFAGISGDLRNFIETIAQLPKSYDRSLDVVARNVIMLLLLLSMDEDDATIDCIIRFCCLGARVRPLIQGFCETIKDATRGSPHTQDVAFGKRSLKVTLSKQSWYRLLTYFHVPTKLTVEHARSIRTANTLAESRRDVRDNYMSCLPPSHRITSYKFRKIGVLLPFDFPRHEFRVPNPLSSVVFQTWILSLTLPQLDAMKLPNHFYDKSFDRIEVSNIADQEFLGIHMTLYAMAPLLRNTVENPHATLITLFLNAIQESLTHKEHSREMLKAHTNKYLSQYLFRKEKRIAVNDPRLIQLAMALPMVENHEHVFQRFLANHKLHDVPKLIGMAMKESHTIVEKWPFRLKLRPDQAGAQAEFDRCITRGVTWREFYLE</sequence>
<name>A0A318YRT4_ASPNB</name>
<evidence type="ECO:0000313" key="2">
    <source>
        <dbReference type="EMBL" id="PYH34770.1"/>
    </source>
</evidence>
<dbReference type="InterPro" id="IPR027974">
    <property type="entry name" value="DUF4470"/>
</dbReference>
<dbReference type="EMBL" id="KZ821458">
    <property type="protein sequence ID" value="PYH34770.1"/>
    <property type="molecule type" value="Genomic_DNA"/>
</dbReference>
<reference evidence="2" key="1">
    <citation type="submission" date="2016-12" db="EMBL/GenBank/DDBJ databases">
        <title>The genomes of Aspergillus section Nigri reveals drivers in fungal speciation.</title>
        <authorList>
            <consortium name="DOE Joint Genome Institute"/>
            <person name="Vesth T.C."/>
            <person name="Nybo J."/>
            <person name="Theobald S."/>
            <person name="Brandl J."/>
            <person name="Frisvad J.C."/>
            <person name="Nielsen K.F."/>
            <person name="Lyhne E.K."/>
            <person name="Kogle M.E."/>
            <person name="Kuo A."/>
            <person name="Riley R."/>
            <person name="Clum A."/>
            <person name="Nolan M."/>
            <person name="Lipzen A."/>
            <person name="Salamov A."/>
            <person name="Henrissat B."/>
            <person name="Wiebenga A."/>
            <person name="De Vries R.P."/>
            <person name="Grigoriev I.V."/>
            <person name="Mortensen U.H."/>
            <person name="Andersen M.R."/>
            <person name="Baker S.E."/>
        </authorList>
    </citation>
    <scope>NUCLEOTIDE SEQUENCE [LARGE SCALE GENOMIC DNA]</scope>
    <source>
        <strain evidence="2">CBS 115656</strain>
    </source>
</reference>
<organism evidence="2 3">
    <name type="scientific">Aspergillus neoniger (strain CBS 115656)</name>
    <dbReference type="NCBI Taxonomy" id="1448310"/>
    <lineage>
        <taxon>Eukaryota</taxon>
        <taxon>Fungi</taxon>
        <taxon>Dikarya</taxon>
        <taxon>Ascomycota</taxon>
        <taxon>Pezizomycotina</taxon>
        <taxon>Eurotiomycetes</taxon>
        <taxon>Eurotiomycetidae</taxon>
        <taxon>Eurotiales</taxon>
        <taxon>Aspergillaceae</taxon>
        <taxon>Aspergillus</taxon>
        <taxon>Aspergillus subgen. Circumdati</taxon>
    </lineage>
</organism>
<feature type="domain" description="DUF4470" evidence="1">
    <location>
        <begin position="89"/>
        <end position="169"/>
    </location>
</feature>
<dbReference type="Proteomes" id="UP000247647">
    <property type="component" value="Unassembled WGS sequence"/>
</dbReference>
<keyword evidence="3" id="KW-1185">Reference proteome</keyword>
<dbReference type="OrthoDB" id="5282002at2759"/>
<accession>A0A318YRT4</accession>
<evidence type="ECO:0000259" key="1">
    <source>
        <dbReference type="Pfam" id="PF14737"/>
    </source>
</evidence>
<proteinExistence type="predicted"/>